<dbReference type="Proteomes" id="UP000002058">
    <property type="component" value="Unassembled WGS sequence"/>
</dbReference>
<dbReference type="Pfam" id="PF17682">
    <property type="entry name" value="Tau95_N"/>
    <property type="match status" value="1"/>
</dbReference>
<evidence type="ECO:0000256" key="3">
    <source>
        <dbReference type="ARBA" id="ARBA00023163"/>
    </source>
</evidence>
<evidence type="ECO:0000313" key="8">
    <source>
        <dbReference type="EMBL" id="EEP79109.1"/>
    </source>
</evidence>
<evidence type="ECO:0000256" key="5">
    <source>
        <dbReference type="SAM" id="MobiDB-lite"/>
    </source>
</evidence>
<evidence type="ECO:0000313" key="9">
    <source>
        <dbReference type="Proteomes" id="UP000002058"/>
    </source>
</evidence>
<dbReference type="InterPro" id="IPR040454">
    <property type="entry name" value="TF_IIIC_Tfc1/Sfc1"/>
</dbReference>
<dbReference type="GO" id="GO:0006384">
    <property type="term" value="P:transcription initiation at RNA polymerase III promoter"/>
    <property type="evidence" value="ECO:0007669"/>
    <property type="project" value="InterPro"/>
</dbReference>
<dbReference type="InterPro" id="IPR019136">
    <property type="entry name" value="TF_IIIC_su-5_HTH"/>
</dbReference>
<dbReference type="KEGG" id="ure:UREG_03955"/>
<proteinExistence type="predicted"/>
<dbReference type="InterPro" id="IPR042536">
    <property type="entry name" value="TFIIIC_tauA_Sfc1"/>
</dbReference>
<feature type="compositionally biased region" description="Basic and acidic residues" evidence="5">
    <location>
        <begin position="100"/>
        <end position="109"/>
    </location>
</feature>
<feature type="domain" description="Transcription factor IIIC subunit Tfc1/Sfc1 triple barrel" evidence="7">
    <location>
        <begin position="22"/>
        <end position="154"/>
    </location>
</feature>
<feature type="region of interest" description="Disordered" evidence="5">
    <location>
        <begin position="499"/>
        <end position="581"/>
    </location>
</feature>
<keyword evidence="9" id="KW-1185">Reference proteome</keyword>
<keyword evidence="2" id="KW-0238">DNA-binding</keyword>
<evidence type="ECO:0000256" key="2">
    <source>
        <dbReference type="ARBA" id="ARBA00023125"/>
    </source>
</evidence>
<dbReference type="Pfam" id="PF09734">
    <property type="entry name" value="Tau95"/>
    <property type="match status" value="1"/>
</dbReference>
<dbReference type="OrthoDB" id="5598268at2759"/>
<feature type="compositionally biased region" description="Basic and acidic residues" evidence="5">
    <location>
        <begin position="511"/>
        <end position="524"/>
    </location>
</feature>
<dbReference type="RefSeq" id="XP_002544438.1">
    <property type="nucleotide sequence ID" value="XM_002544392.1"/>
</dbReference>
<dbReference type="HOGENOM" id="CLU_016809_3_0_1"/>
<feature type="compositionally biased region" description="Acidic residues" evidence="5">
    <location>
        <begin position="531"/>
        <end position="547"/>
    </location>
</feature>
<dbReference type="InterPro" id="IPR041499">
    <property type="entry name" value="Tfc1/Sfc1_N"/>
</dbReference>
<dbReference type="eggNOG" id="KOG2473">
    <property type="taxonomic scope" value="Eukaryota"/>
</dbReference>
<dbReference type="InParanoid" id="C4JM97"/>
<dbReference type="GO" id="GO:0005634">
    <property type="term" value="C:nucleus"/>
    <property type="evidence" value="ECO:0007669"/>
    <property type="project" value="UniProtKB-SubCell"/>
</dbReference>
<comment type="subcellular location">
    <subcellularLocation>
        <location evidence="1">Nucleus</location>
    </subcellularLocation>
</comment>
<dbReference type="Gene3D" id="3.30.200.160">
    <property type="entry name" value="TFIIIC, subcomplex tauA, subunit Sfc1, barrel domain"/>
    <property type="match status" value="1"/>
</dbReference>
<evidence type="ECO:0008006" key="10">
    <source>
        <dbReference type="Google" id="ProtNLM"/>
    </source>
</evidence>
<dbReference type="GO" id="GO:0001002">
    <property type="term" value="F:RNA polymerase III type 1 promoter sequence-specific DNA binding"/>
    <property type="evidence" value="ECO:0007669"/>
    <property type="project" value="TreeGrafter"/>
</dbReference>
<dbReference type="PANTHER" id="PTHR13230">
    <property type="entry name" value="GENERAL TRANSCRIPTION FACTOR IIIC, POLYPEPTIDE 5"/>
    <property type="match status" value="1"/>
</dbReference>
<dbReference type="GeneID" id="8444737"/>
<keyword evidence="3" id="KW-0804">Transcription</keyword>
<organism evidence="8 9">
    <name type="scientific">Uncinocarpus reesii (strain UAMH 1704)</name>
    <dbReference type="NCBI Taxonomy" id="336963"/>
    <lineage>
        <taxon>Eukaryota</taxon>
        <taxon>Fungi</taxon>
        <taxon>Dikarya</taxon>
        <taxon>Ascomycota</taxon>
        <taxon>Pezizomycotina</taxon>
        <taxon>Eurotiomycetes</taxon>
        <taxon>Eurotiomycetidae</taxon>
        <taxon>Onygenales</taxon>
        <taxon>Onygenaceae</taxon>
        <taxon>Uncinocarpus</taxon>
    </lineage>
</organism>
<dbReference type="PANTHER" id="PTHR13230:SF5">
    <property type="entry name" value="GENERAL TRANSCRIPTION FACTOR 3C POLYPEPTIDE 5"/>
    <property type="match status" value="1"/>
</dbReference>
<dbReference type="GO" id="GO:0000127">
    <property type="term" value="C:transcription factor TFIIIC complex"/>
    <property type="evidence" value="ECO:0007669"/>
    <property type="project" value="InterPro"/>
</dbReference>
<protein>
    <recommendedName>
        <fullName evidence="10">Transcription factor IIIC subunit 5 HTH domain-containing protein</fullName>
    </recommendedName>
</protein>
<feature type="compositionally biased region" description="Acidic residues" evidence="5">
    <location>
        <begin position="554"/>
        <end position="581"/>
    </location>
</feature>
<evidence type="ECO:0000256" key="4">
    <source>
        <dbReference type="ARBA" id="ARBA00023242"/>
    </source>
</evidence>
<name>C4JM97_UNCRE</name>
<feature type="region of interest" description="Disordered" evidence="5">
    <location>
        <begin position="87"/>
        <end position="122"/>
    </location>
</feature>
<accession>C4JM97</accession>
<keyword evidence="4" id="KW-0539">Nucleus</keyword>
<evidence type="ECO:0000256" key="1">
    <source>
        <dbReference type="ARBA" id="ARBA00004123"/>
    </source>
</evidence>
<feature type="domain" description="Transcription factor IIIC subunit 5 HTH" evidence="6">
    <location>
        <begin position="174"/>
        <end position="325"/>
    </location>
</feature>
<gene>
    <name evidence="8" type="ORF">UREG_03955</name>
</gene>
<dbReference type="GO" id="GO:0001003">
    <property type="term" value="F:RNA polymerase III type 2 promoter sequence-specific DNA binding"/>
    <property type="evidence" value="ECO:0007669"/>
    <property type="project" value="TreeGrafter"/>
</dbReference>
<dbReference type="EMBL" id="CH476616">
    <property type="protein sequence ID" value="EEP79109.1"/>
    <property type="molecule type" value="Genomic_DNA"/>
</dbReference>
<reference evidence="9" key="1">
    <citation type="journal article" date="2009" name="Genome Res.">
        <title>Comparative genomic analyses of the human fungal pathogens Coccidioides and their relatives.</title>
        <authorList>
            <person name="Sharpton T.J."/>
            <person name="Stajich J.E."/>
            <person name="Rounsley S.D."/>
            <person name="Gardner M.J."/>
            <person name="Wortman J.R."/>
            <person name="Jordar V.S."/>
            <person name="Maiti R."/>
            <person name="Kodira C.D."/>
            <person name="Neafsey D.E."/>
            <person name="Zeng Q."/>
            <person name="Hung C.-Y."/>
            <person name="McMahan C."/>
            <person name="Muszewska A."/>
            <person name="Grynberg M."/>
            <person name="Mandel M.A."/>
            <person name="Kellner E.M."/>
            <person name="Barker B.M."/>
            <person name="Galgiani J.N."/>
            <person name="Orbach M.J."/>
            <person name="Kirkland T.N."/>
            <person name="Cole G.T."/>
            <person name="Henn M.R."/>
            <person name="Birren B.W."/>
            <person name="Taylor J.W."/>
        </authorList>
    </citation>
    <scope>NUCLEOTIDE SEQUENCE [LARGE SCALE GENOMIC DNA]</scope>
    <source>
        <strain evidence="9">UAMH 1704</strain>
    </source>
</reference>
<evidence type="ECO:0000259" key="6">
    <source>
        <dbReference type="Pfam" id="PF09734"/>
    </source>
</evidence>
<dbReference type="STRING" id="336963.C4JM97"/>
<dbReference type="AlphaFoldDB" id="C4JM97"/>
<evidence type="ECO:0000259" key="7">
    <source>
        <dbReference type="Pfam" id="PF17682"/>
    </source>
</evidence>
<dbReference type="OMA" id="NLRHAIP"/>
<sequence length="581" mass="65090">MASWKGSTTAPWYTIPPREIVDVEHPCVVKDVDRAIASLQRGPGIAEILDPSRLNASATLTLNPADGMSRPLFSTSKPANNMLLKVTVPKRTGRKRKRRSQEPYRDDAASRPTDSPPAAGSCDAKQLLRRLRDNADCYDIEVVGKVERVHVFRNEKLKNFELDMSKGVTTNVDIVPPPSFSHVEMPFKYNYRQNPSVKQAINLSGETMMINTNRIAKVFTHLVPSDVESVPTQPSERLPPIDTLDEVLRKTIDILQGLFNDRPAWTRRGIRNHLITNEQKYALRSAVPYVGYIFRSGPWRDAIVRFGYDPRTTPESRIYQTLMFRIPPSADAADIDPSLQDQMLATSNTTPLSGRRYTLPRFSQVLGDATVGNTSHLFTGHPPIAHDGKTWMICDIRDPIVTRCLSPYHPDAPPPQPTCEPFSSGWYGNVTLATARAIMRAKIQHMLEHKASYPDDDDFLPLFTLPAHAESEEDIARLVLSPSEAGAKCWQMMSEIRGTLKTAPGRRPVKHKGDEKGLGADEGRRKRVRWEDEEEGEDEGEEGEEAEEARQLEEEAEREGDEEDEGDGEAGEDEDDAGEDD</sequence>
<dbReference type="VEuPathDB" id="FungiDB:UREG_03955"/>